<reference evidence="2 3" key="1">
    <citation type="submission" date="2020-10" db="EMBL/GenBank/DDBJ databases">
        <title>Thermofilum lucidum 3507LT sp. nov. a novel member of Thermofilaceae family isolated from Chile hot spring, and proposal of description order Thermofilales.</title>
        <authorList>
            <person name="Zayulina K.S."/>
            <person name="Elcheninov A.G."/>
            <person name="Toshchakov S.V."/>
            <person name="Kublanov I.V."/>
        </authorList>
    </citation>
    <scope>NUCLEOTIDE SEQUENCE [LARGE SCALE GENOMIC DNA]</scope>
    <source>
        <strain evidence="2 3">3507LT</strain>
    </source>
</reference>
<dbReference type="KEGG" id="thel:IG193_08510"/>
<dbReference type="EMBL" id="CP062310">
    <property type="protein sequence ID" value="QOJ78775.1"/>
    <property type="molecule type" value="Genomic_DNA"/>
</dbReference>
<name>A0A7L9FJ06_9CREN</name>
<keyword evidence="1" id="KW-1133">Transmembrane helix</keyword>
<gene>
    <name evidence="2" type="ORF">IG193_08510</name>
</gene>
<feature type="transmembrane region" description="Helical" evidence="1">
    <location>
        <begin position="55"/>
        <end position="80"/>
    </location>
</feature>
<dbReference type="AlphaFoldDB" id="A0A7L9FJ06"/>
<feature type="transmembrane region" description="Helical" evidence="1">
    <location>
        <begin position="86"/>
        <end position="107"/>
    </location>
</feature>
<keyword evidence="1" id="KW-0472">Membrane</keyword>
<feature type="transmembrane region" description="Helical" evidence="1">
    <location>
        <begin position="164"/>
        <end position="189"/>
    </location>
</feature>
<dbReference type="GeneID" id="59149932"/>
<feature type="transmembrane region" description="Helical" evidence="1">
    <location>
        <begin position="210"/>
        <end position="233"/>
    </location>
</feature>
<proteinExistence type="predicted"/>
<feature type="transmembrane region" description="Helical" evidence="1">
    <location>
        <begin position="119"/>
        <end position="152"/>
    </location>
</feature>
<protein>
    <recommendedName>
        <fullName evidence="4">QueT transporter family protein</fullName>
    </recommendedName>
</protein>
<keyword evidence="1" id="KW-0812">Transmembrane</keyword>
<dbReference type="InParanoid" id="A0A7L9FJ06"/>
<feature type="transmembrane region" description="Helical" evidence="1">
    <location>
        <begin position="253"/>
        <end position="279"/>
    </location>
</feature>
<evidence type="ECO:0000256" key="1">
    <source>
        <dbReference type="SAM" id="Phobius"/>
    </source>
</evidence>
<organism evidence="2 3">
    <name type="scientific">Infirmifilum lucidum</name>
    <dbReference type="NCBI Taxonomy" id="2776706"/>
    <lineage>
        <taxon>Archaea</taxon>
        <taxon>Thermoproteota</taxon>
        <taxon>Thermoprotei</taxon>
        <taxon>Thermofilales</taxon>
        <taxon>Thermofilaceae</taxon>
        <taxon>Infirmifilum</taxon>
    </lineage>
</organism>
<evidence type="ECO:0008006" key="4">
    <source>
        <dbReference type="Google" id="ProtNLM"/>
    </source>
</evidence>
<accession>A0A7L9FJ06</accession>
<dbReference type="Proteomes" id="UP000594121">
    <property type="component" value="Chromosome"/>
</dbReference>
<dbReference type="RefSeq" id="WP_192818747.1">
    <property type="nucleotide sequence ID" value="NZ_CP062310.1"/>
</dbReference>
<evidence type="ECO:0000313" key="2">
    <source>
        <dbReference type="EMBL" id="QOJ78775.1"/>
    </source>
</evidence>
<sequence length="285" mass="29999">MFLPGQALSFPVAQRIPRSLRFSVLVVCSVLYALGAYATGWIVSPWGRGQFRPAVAIPAAFALIDPLAASAGAALGTLIADSWKHGTLYLPSLLAAVPGNFIGFYVFGLLLKRRSTWSGFILASLVAMALGNFIVAFLYVPVIVLLGIIPPLPPEPLLLLATGLWVWFFATEYPFLLVFIPPVAKALAASLPSITYFKPGPLTLEEGKRLATIQFLAALLLAVASIAVLFTPAGQSLARGLSVRLGATASLNALAVTGALLFASAAILSASGTASYMLATRRRLS</sequence>
<evidence type="ECO:0000313" key="3">
    <source>
        <dbReference type="Proteomes" id="UP000594121"/>
    </source>
</evidence>
<keyword evidence="3" id="KW-1185">Reference proteome</keyword>
<feature type="transmembrane region" description="Helical" evidence="1">
    <location>
        <begin position="20"/>
        <end position="43"/>
    </location>
</feature>